<proteinExistence type="predicted"/>
<accession>H2C8B9</accession>
<keyword evidence="2" id="KW-1185">Reference proteome</keyword>
<evidence type="ECO:0000313" key="2">
    <source>
        <dbReference type="Proteomes" id="UP000003980"/>
    </source>
</evidence>
<dbReference type="eggNOG" id="arCOG07222">
    <property type="taxonomic scope" value="Archaea"/>
</dbReference>
<dbReference type="AlphaFoldDB" id="H2C8B9"/>
<dbReference type="EMBL" id="JH597770">
    <property type="protein sequence ID" value="EHP68395.1"/>
    <property type="molecule type" value="Genomic_DNA"/>
</dbReference>
<dbReference type="Proteomes" id="UP000003980">
    <property type="component" value="Unassembled WGS sequence"/>
</dbReference>
<evidence type="ECO:0000313" key="1">
    <source>
        <dbReference type="EMBL" id="EHP68395.1"/>
    </source>
</evidence>
<name>H2C8B9_9CREN</name>
<organism evidence="1 2">
    <name type="scientific">Metallosphaera yellowstonensis MK1</name>
    <dbReference type="NCBI Taxonomy" id="671065"/>
    <lineage>
        <taxon>Archaea</taxon>
        <taxon>Thermoproteota</taxon>
        <taxon>Thermoprotei</taxon>
        <taxon>Sulfolobales</taxon>
        <taxon>Sulfolobaceae</taxon>
        <taxon>Metallosphaera</taxon>
    </lineage>
</organism>
<protein>
    <submittedName>
        <fullName evidence="1">Uncharacterized protein</fullName>
    </submittedName>
</protein>
<gene>
    <name evidence="1" type="ORF">MetMK1DRAFT_00028270</name>
</gene>
<reference evidence="1 2" key="1">
    <citation type="submission" date="2012-01" db="EMBL/GenBank/DDBJ databases">
        <title>Improved High-Quality Draft sequence of Metallosphaera yellowstonensis MK1.</title>
        <authorList>
            <consortium name="US DOE Joint Genome Institute"/>
            <person name="Lucas S."/>
            <person name="Han J."/>
            <person name="Cheng J.-F."/>
            <person name="Goodwin L."/>
            <person name="Pitluck S."/>
            <person name="Peters L."/>
            <person name="Teshima H."/>
            <person name="Detter J.C."/>
            <person name="Han C."/>
            <person name="Tapia R."/>
            <person name="Land M."/>
            <person name="Hauser L."/>
            <person name="Kyrpides N."/>
            <person name="Kozubal M."/>
            <person name="Macur R.E."/>
            <person name="Jay Z."/>
            <person name="Inskeep W."/>
            <person name="Woyke T."/>
        </authorList>
    </citation>
    <scope>NUCLEOTIDE SEQUENCE [LARGE SCALE GENOMIC DNA]</scope>
    <source>
        <strain evidence="1 2">MK1</strain>
    </source>
</reference>
<dbReference type="STRING" id="671065.MetMK1DRAFT_00028270"/>
<dbReference type="RefSeq" id="WP_009074757.1">
    <property type="nucleotide sequence ID" value="NZ_JH597770.1"/>
</dbReference>
<dbReference type="OrthoDB" id="36088at2157"/>
<dbReference type="HOGENOM" id="CLU_176007_0_0_2"/>
<sequence>MFRVILGIYSDPLQMKELFKDMENVLQNICKPARIGASYICSPSPTSLVTAVFKEREAKPMLLLFMIESENAQEVVRFATEISQRLKSMGIHSSLLSTDETA</sequence>